<dbReference type="Gene3D" id="2.10.110.10">
    <property type="entry name" value="Cysteine Rich Protein"/>
    <property type="match status" value="1"/>
</dbReference>
<dbReference type="PROSITE" id="PS51303">
    <property type="entry name" value="PET"/>
    <property type="match status" value="1"/>
</dbReference>
<evidence type="ECO:0000256" key="5">
    <source>
        <dbReference type="PROSITE-ProRule" id="PRU00125"/>
    </source>
</evidence>
<dbReference type="PROSITE" id="PS50023">
    <property type="entry name" value="LIM_DOMAIN_2"/>
    <property type="match status" value="1"/>
</dbReference>
<evidence type="ECO:0000259" key="7">
    <source>
        <dbReference type="PROSITE" id="PS51303"/>
    </source>
</evidence>
<dbReference type="SMART" id="SM00132">
    <property type="entry name" value="LIM"/>
    <property type="match status" value="1"/>
</dbReference>
<evidence type="ECO:0000313" key="8">
    <source>
        <dbReference type="EMBL" id="GIY11201.1"/>
    </source>
</evidence>
<keyword evidence="4 5" id="KW-0440">LIM domain</keyword>
<protein>
    <submittedName>
        <fullName evidence="8">Four and a half LIM domains protein 3</fullName>
    </submittedName>
</protein>
<dbReference type="GO" id="GO:0008270">
    <property type="term" value="F:zinc ion binding"/>
    <property type="evidence" value="ECO:0007669"/>
    <property type="project" value="InterPro"/>
</dbReference>
<evidence type="ECO:0000256" key="2">
    <source>
        <dbReference type="ARBA" id="ARBA00022737"/>
    </source>
</evidence>
<feature type="domain" description="LIM zinc-binding" evidence="6">
    <location>
        <begin position="79"/>
        <end position="144"/>
    </location>
</feature>
<keyword evidence="9" id="KW-1185">Reference proteome</keyword>
<evidence type="ECO:0000256" key="1">
    <source>
        <dbReference type="ARBA" id="ARBA00022723"/>
    </source>
</evidence>
<keyword evidence="2" id="KW-0677">Repeat</keyword>
<dbReference type="Pfam" id="PF06297">
    <property type="entry name" value="PET"/>
    <property type="match status" value="1"/>
</dbReference>
<feature type="domain" description="PET" evidence="7">
    <location>
        <begin position="1"/>
        <end position="82"/>
    </location>
</feature>
<dbReference type="InterPro" id="IPR047120">
    <property type="entry name" value="Pk/Esn/Tes"/>
</dbReference>
<keyword evidence="3 5" id="KW-0862">Zinc</keyword>
<name>A0AAV4QT13_CAEEX</name>
<reference evidence="8 9" key="1">
    <citation type="submission" date="2021-06" db="EMBL/GenBank/DDBJ databases">
        <title>Caerostris extrusa draft genome.</title>
        <authorList>
            <person name="Kono N."/>
            <person name="Arakawa K."/>
        </authorList>
    </citation>
    <scope>NUCLEOTIDE SEQUENCE [LARGE SCALE GENOMIC DNA]</scope>
</reference>
<gene>
    <name evidence="8" type="primary">FHL3</name>
    <name evidence="8" type="ORF">CEXT_131601</name>
</gene>
<accession>A0AAV4QT13</accession>
<evidence type="ECO:0000256" key="4">
    <source>
        <dbReference type="ARBA" id="ARBA00023038"/>
    </source>
</evidence>
<dbReference type="EMBL" id="BPLR01006619">
    <property type="protein sequence ID" value="GIY11201.1"/>
    <property type="molecule type" value="Genomic_DNA"/>
</dbReference>
<dbReference type="PANTHER" id="PTHR24211">
    <property type="entry name" value="LIM DOMAIN-CONTAINING PROTEIN"/>
    <property type="match status" value="1"/>
</dbReference>
<keyword evidence="1 5" id="KW-0479">Metal-binding</keyword>
<dbReference type="Proteomes" id="UP001054945">
    <property type="component" value="Unassembled WGS sequence"/>
</dbReference>
<sequence>MHSSDMTRFFPKVPKYNSEGLQWRQKTLSKQVPAADFMETDCRFVDKDSLIDFEEHAKDIRNKALHFGFIKVWEKGMPLQCPTCLILLEAGELVVVPSQGSAVAFHPACFVCTTCRDPLVDLVHCCEVDGKVYCVRHYSETHRKR</sequence>
<dbReference type="PROSITE" id="PS00478">
    <property type="entry name" value="LIM_DOMAIN_1"/>
    <property type="match status" value="1"/>
</dbReference>
<dbReference type="AlphaFoldDB" id="A0AAV4QT13"/>
<dbReference type="PANTHER" id="PTHR24211:SF37">
    <property type="entry name" value="PROTEIN ESPINAS-LIKE PROTEIN"/>
    <property type="match status" value="1"/>
</dbReference>
<evidence type="ECO:0000259" key="6">
    <source>
        <dbReference type="PROSITE" id="PS50023"/>
    </source>
</evidence>
<evidence type="ECO:0000256" key="3">
    <source>
        <dbReference type="ARBA" id="ARBA00022833"/>
    </source>
</evidence>
<dbReference type="Pfam" id="PF00412">
    <property type="entry name" value="LIM"/>
    <property type="match status" value="1"/>
</dbReference>
<organism evidence="8 9">
    <name type="scientific">Caerostris extrusa</name>
    <name type="common">Bark spider</name>
    <name type="synonym">Caerostris bankana</name>
    <dbReference type="NCBI Taxonomy" id="172846"/>
    <lineage>
        <taxon>Eukaryota</taxon>
        <taxon>Metazoa</taxon>
        <taxon>Ecdysozoa</taxon>
        <taxon>Arthropoda</taxon>
        <taxon>Chelicerata</taxon>
        <taxon>Arachnida</taxon>
        <taxon>Araneae</taxon>
        <taxon>Araneomorphae</taxon>
        <taxon>Entelegynae</taxon>
        <taxon>Araneoidea</taxon>
        <taxon>Araneidae</taxon>
        <taxon>Caerostris</taxon>
    </lineage>
</organism>
<dbReference type="InterPro" id="IPR001781">
    <property type="entry name" value="Znf_LIM"/>
</dbReference>
<dbReference type="InterPro" id="IPR010442">
    <property type="entry name" value="PET_domain"/>
</dbReference>
<comment type="caution">
    <text evidence="8">The sequence shown here is derived from an EMBL/GenBank/DDBJ whole genome shotgun (WGS) entry which is preliminary data.</text>
</comment>
<proteinExistence type="predicted"/>
<evidence type="ECO:0000313" key="9">
    <source>
        <dbReference type="Proteomes" id="UP001054945"/>
    </source>
</evidence>